<proteinExistence type="predicted"/>
<name>A0ABP7KQ02_9MICO</name>
<evidence type="ECO:0000259" key="4">
    <source>
        <dbReference type="Pfam" id="PF01494"/>
    </source>
</evidence>
<dbReference type="PANTHER" id="PTHR43004:SF19">
    <property type="entry name" value="BINDING MONOOXYGENASE, PUTATIVE (JCVI)-RELATED"/>
    <property type="match status" value="1"/>
</dbReference>
<keyword evidence="3" id="KW-0274">FAD</keyword>
<dbReference type="Proteomes" id="UP001501803">
    <property type="component" value="Unassembled WGS sequence"/>
</dbReference>
<dbReference type="InterPro" id="IPR036188">
    <property type="entry name" value="FAD/NAD-bd_sf"/>
</dbReference>
<comment type="cofactor">
    <cofactor evidence="1">
        <name>FAD</name>
        <dbReference type="ChEBI" id="CHEBI:57692"/>
    </cofactor>
</comment>
<dbReference type="PANTHER" id="PTHR43004">
    <property type="entry name" value="TRK SYSTEM POTASSIUM UPTAKE PROTEIN"/>
    <property type="match status" value="1"/>
</dbReference>
<dbReference type="InterPro" id="IPR050641">
    <property type="entry name" value="RIFMO-like"/>
</dbReference>
<keyword evidence="2" id="KW-0285">Flavoprotein</keyword>
<accession>A0ABP7KQ02</accession>
<dbReference type="PRINTS" id="PR00420">
    <property type="entry name" value="RNGMNOXGNASE"/>
</dbReference>
<sequence>MTSDAHLPVLIIGGGPVGILNALGLARAGVPVHLFERSDAVVQSPRAVVYHWSVLDGLDRLGLFEEASTRGFLKQDYAYRVFKTGQEVRYGLQALEGKVTHPFNLHMGQNVLAELALERLMAYPHAQVHWSHTFVGVTQDADSVTAEFETVAGPVTFTGSWLIGADGAGSAVRKSQNIDFEGITWPERFVATNVRYPFEKNGWGQTTFLVDDEYGAIITKIDNSGAHGLWRVTYAEDAALPVDGIEERMPAYFAAILADPENVVVEAYSPYSMHQRAAAQFRSGRVLLAGDAAHSTNPTGGLGLTSGLFDTFVLYEALAAVIAGTAEEAVLDVYATERHRIFTEIVTPAASNNKRLVYHSSDPVRLAEDLAEIEKLPIDEEALVKRLMFPKSLETPSLIGAW</sequence>
<feature type="domain" description="FAD-binding" evidence="4">
    <location>
        <begin position="7"/>
        <end position="347"/>
    </location>
</feature>
<gene>
    <name evidence="5" type="ORF">GCM10022381_28150</name>
</gene>
<dbReference type="Gene3D" id="3.30.70.2450">
    <property type="match status" value="1"/>
</dbReference>
<dbReference type="InterPro" id="IPR002938">
    <property type="entry name" value="FAD-bd"/>
</dbReference>
<reference evidence="6" key="1">
    <citation type="journal article" date="2019" name="Int. J. Syst. Evol. Microbiol.">
        <title>The Global Catalogue of Microorganisms (GCM) 10K type strain sequencing project: providing services to taxonomists for standard genome sequencing and annotation.</title>
        <authorList>
            <consortium name="The Broad Institute Genomics Platform"/>
            <consortium name="The Broad Institute Genome Sequencing Center for Infectious Disease"/>
            <person name="Wu L."/>
            <person name="Ma J."/>
        </authorList>
    </citation>
    <scope>NUCLEOTIDE SEQUENCE [LARGE SCALE GENOMIC DNA]</scope>
    <source>
        <strain evidence="6">JCM 17021</strain>
    </source>
</reference>
<evidence type="ECO:0000256" key="1">
    <source>
        <dbReference type="ARBA" id="ARBA00001974"/>
    </source>
</evidence>
<comment type="caution">
    <text evidence="5">The sequence shown here is derived from an EMBL/GenBank/DDBJ whole genome shotgun (WGS) entry which is preliminary data.</text>
</comment>
<dbReference type="EMBL" id="BAABCN010000008">
    <property type="protein sequence ID" value="GAA3884337.1"/>
    <property type="molecule type" value="Genomic_DNA"/>
</dbReference>
<evidence type="ECO:0000313" key="6">
    <source>
        <dbReference type="Proteomes" id="UP001501803"/>
    </source>
</evidence>
<dbReference type="Gene3D" id="3.50.50.60">
    <property type="entry name" value="FAD/NAD(P)-binding domain"/>
    <property type="match status" value="1"/>
</dbReference>
<keyword evidence="6" id="KW-1185">Reference proteome</keyword>
<protein>
    <recommendedName>
        <fullName evidence="4">FAD-binding domain-containing protein</fullName>
    </recommendedName>
</protein>
<evidence type="ECO:0000256" key="3">
    <source>
        <dbReference type="ARBA" id="ARBA00022827"/>
    </source>
</evidence>
<dbReference type="Pfam" id="PF01494">
    <property type="entry name" value="FAD_binding_3"/>
    <property type="match status" value="1"/>
</dbReference>
<dbReference type="RefSeq" id="WP_345067825.1">
    <property type="nucleotide sequence ID" value="NZ_BAABCN010000008.1"/>
</dbReference>
<evidence type="ECO:0000313" key="5">
    <source>
        <dbReference type="EMBL" id="GAA3884337.1"/>
    </source>
</evidence>
<dbReference type="SUPFAM" id="SSF51905">
    <property type="entry name" value="FAD/NAD(P)-binding domain"/>
    <property type="match status" value="1"/>
</dbReference>
<organism evidence="5 6">
    <name type="scientific">Leifsonia kafniensis</name>
    <dbReference type="NCBI Taxonomy" id="475957"/>
    <lineage>
        <taxon>Bacteria</taxon>
        <taxon>Bacillati</taxon>
        <taxon>Actinomycetota</taxon>
        <taxon>Actinomycetes</taxon>
        <taxon>Micrococcales</taxon>
        <taxon>Microbacteriaceae</taxon>
        <taxon>Leifsonia</taxon>
    </lineage>
</organism>
<evidence type="ECO:0000256" key="2">
    <source>
        <dbReference type="ARBA" id="ARBA00022630"/>
    </source>
</evidence>